<dbReference type="Gene3D" id="2.120.10.30">
    <property type="entry name" value="TolB, C-terminal domain"/>
    <property type="match status" value="1"/>
</dbReference>
<organism evidence="2 3">
    <name type="scientific">Hyphomicrobium nitrativorans NL23</name>
    <dbReference type="NCBI Taxonomy" id="1029756"/>
    <lineage>
        <taxon>Bacteria</taxon>
        <taxon>Pseudomonadati</taxon>
        <taxon>Pseudomonadota</taxon>
        <taxon>Alphaproteobacteria</taxon>
        <taxon>Hyphomicrobiales</taxon>
        <taxon>Hyphomicrobiaceae</taxon>
        <taxon>Hyphomicrobium</taxon>
    </lineage>
</organism>
<dbReference type="Proteomes" id="UP000018542">
    <property type="component" value="Chromosome"/>
</dbReference>
<feature type="signal peptide" evidence="1">
    <location>
        <begin position="1"/>
        <end position="20"/>
    </location>
</feature>
<keyword evidence="3" id="KW-1185">Reference proteome</keyword>
<dbReference type="KEGG" id="hni:W911_05650"/>
<dbReference type="OrthoDB" id="7675395at2"/>
<feature type="chain" id="PRO_5004741574" description="SMP-30/Gluconolactonase/LRE-like region domain-containing protein" evidence="1">
    <location>
        <begin position="21"/>
        <end position="289"/>
    </location>
</feature>
<dbReference type="AlphaFoldDB" id="V5SBU2"/>
<sequence length="289" mass="30854">MMRLAYVAIPLLALSLAACGGSDQPARQWELSGFEGPESALPDTEANVIYVSNTAGSPIAKAGKGFISKISLDGEMVNQKWVEGLHSPKGLELVGNRLYAADIDTLIEIDTADGRITNRYQAPGAKILNDVAADADGNVYVSDWGGNAIWRLSGGQFEKWLESDRLKNPNGLLVESDRLVVAAWGVMNPETFATEVPGHLMTVSLADKTITDLGGATPIGNLDGIEPFDGESYIVTDWIAGKVFQIARNGEAREILSLSQGTADLGFIPSTRTAIIPLMVDGKVAAYKF</sequence>
<reference evidence="2 3" key="1">
    <citation type="journal article" date="2014" name="Genome Announc.">
        <title>Complete Genome Sequence of Hyphomicrobium nitrativorans Strain NL23, a Denitrifying Bacterium Isolated from Biofilm of a Methanol-Fed Denitrification System Treating Seawater at the Montreal Biodome.</title>
        <authorList>
            <person name="Martineau C."/>
            <person name="Villeneuve C."/>
            <person name="Mauffrey F."/>
            <person name="Villemur R."/>
        </authorList>
    </citation>
    <scope>NUCLEOTIDE SEQUENCE [LARGE SCALE GENOMIC DNA]</scope>
    <source>
        <strain evidence="2">NL23</strain>
    </source>
</reference>
<evidence type="ECO:0000313" key="3">
    <source>
        <dbReference type="Proteomes" id="UP000018542"/>
    </source>
</evidence>
<accession>V5SBU2</accession>
<dbReference type="SUPFAM" id="SSF63829">
    <property type="entry name" value="Calcium-dependent phosphotriesterase"/>
    <property type="match status" value="1"/>
</dbReference>
<dbReference type="InterPro" id="IPR011042">
    <property type="entry name" value="6-blade_b-propeller_TolB-like"/>
</dbReference>
<evidence type="ECO:0008006" key="4">
    <source>
        <dbReference type="Google" id="ProtNLM"/>
    </source>
</evidence>
<gene>
    <name evidence="2" type="ORF">W911_05650</name>
</gene>
<proteinExistence type="predicted"/>
<name>V5SBU2_9HYPH</name>
<evidence type="ECO:0000313" key="2">
    <source>
        <dbReference type="EMBL" id="AHB47998.1"/>
    </source>
</evidence>
<dbReference type="PROSITE" id="PS51257">
    <property type="entry name" value="PROKAR_LIPOPROTEIN"/>
    <property type="match status" value="1"/>
</dbReference>
<protein>
    <recommendedName>
        <fullName evidence="4">SMP-30/Gluconolactonase/LRE-like region domain-containing protein</fullName>
    </recommendedName>
</protein>
<keyword evidence="1" id="KW-0732">Signal</keyword>
<dbReference type="STRING" id="1029756.W911_05650"/>
<dbReference type="HOGENOM" id="CLU_070070_0_1_5"/>
<dbReference type="PATRIC" id="fig|1029756.8.peg.1188"/>
<evidence type="ECO:0000256" key="1">
    <source>
        <dbReference type="SAM" id="SignalP"/>
    </source>
</evidence>
<dbReference type="RefSeq" id="WP_023786531.1">
    <property type="nucleotide sequence ID" value="NC_022997.1"/>
</dbReference>
<dbReference type="EMBL" id="CP006912">
    <property type="protein sequence ID" value="AHB47998.1"/>
    <property type="molecule type" value="Genomic_DNA"/>
</dbReference>